<dbReference type="GO" id="GO:0005739">
    <property type="term" value="C:mitochondrion"/>
    <property type="evidence" value="ECO:0007669"/>
    <property type="project" value="TreeGrafter"/>
</dbReference>
<dbReference type="Pfam" id="PF00795">
    <property type="entry name" value="CN_hydrolase"/>
    <property type="match status" value="1"/>
</dbReference>
<evidence type="ECO:0000259" key="1">
    <source>
        <dbReference type="Pfam" id="PF00795"/>
    </source>
</evidence>
<dbReference type="GO" id="GO:0050152">
    <property type="term" value="F:omega-amidase activity"/>
    <property type="evidence" value="ECO:0007669"/>
    <property type="project" value="TreeGrafter"/>
</dbReference>
<comment type="caution">
    <text evidence="2">The sequence shown here is derived from an EMBL/GenBank/DDBJ whole genome shotgun (WGS) entry which is preliminary data.</text>
</comment>
<dbReference type="InterPro" id="IPR036526">
    <property type="entry name" value="C-N_Hydrolase_sf"/>
</dbReference>
<dbReference type="InterPro" id="IPR003010">
    <property type="entry name" value="C-N_Hydrolase"/>
</dbReference>
<keyword evidence="3" id="KW-1185">Reference proteome</keyword>
<gene>
    <name evidence="2" type="ORF">GH714_031444</name>
</gene>
<name>A0A6A6NK18_HEVBR</name>
<dbReference type="SUPFAM" id="SSF56317">
    <property type="entry name" value="Carbon-nitrogen hydrolase"/>
    <property type="match status" value="1"/>
</dbReference>
<protein>
    <recommendedName>
        <fullName evidence="1">CN hydrolase domain-containing protein</fullName>
    </recommendedName>
</protein>
<evidence type="ECO:0000313" key="3">
    <source>
        <dbReference type="Proteomes" id="UP000467840"/>
    </source>
</evidence>
<dbReference type="GO" id="GO:0006528">
    <property type="term" value="P:asparagine metabolic process"/>
    <property type="evidence" value="ECO:0007669"/>
    <property type="project" value="TreeGrafter"/>
</dbReference>
<dbReference type="EMBL" id="JAAGAX010000001">
    <property type="protein sequence ID" value="KAF2325629.1"/>
    <property type="molecule type" value="Genomic_DNA"/>
</dbReference>
<sequence>MATSFSSTPVSTNFSAFNDPSKLPTITKNCPYSSDYFAKFAEDFDDEASPSFSMLSEAASFHGITIVGGSMPEWNKDIGCIGVGVCHDIRFPELAMLYRTKATCSPSRDSAGCYPIWGHSTLVGPLGEIIATCGHEEAVLVAEIDYSDIQFGRERFPLDKQRQEDIYQFKDFSEQ</sequence>
<accession>A0A6A6NK18</accession>
<dbReference type="Proteomes" id="UP000467840">
    <property type="component" value="Chromosome 5"/>
</dbReference>
<dbReference type="PANTHER" id="PTHR23088">
    <property type="entry name" value="NITRILASE-RELATED"/>
    <property type="match status" value="1"/>
</dbReference>
<dbReference type="GO" id="GO:0006107">
    <property type="term" value="P:oxaloacetate metabolic process"/>
    <property type="evidence" value="ECO:0007669"/>
    <property type="project" value="TreeGrafter"/>
</dbReference>
<dbReference type="Gene3D" id="3.60.110.10">
    <property type="entry name" value="Carbon-nitrogen hydrolase"/>
    <property type="match status" value="1"/>
</dbReference>
<dbReference type="AlphaFoldDB" id="A0A6A6NK18"/>
<evidence type="ECO:0000313" key="2">
    <source>
        <dbReference type="EMBL" id="KAF2325629.1"/>
    </source>
</evidence>
<proteinExistence type="predicted"/>
<organism evidence="2 3">
    <name type="scientific">Hevea brasiliensis</name>
    <name type="common">Para rubber tree</name>
    <name type="synonym">Siphonia brasiliensis</name>
    <dbReference type="NCBI Taxonomy" id="3981"/>
    <lineage>
        <taxon>Eukaryota</taxon>
        <taxon>Viridiplantae</taxon>
        <taxon>Streptophyta</taxon>
        <taxon>Embryophyta</taxon>
        <taxon>Tracheophyta</taxon>
        <taxon>Spermatophyta</taxon>
        <taxon>Magnoliopsida</taxon>
        <taxon>eudicotyledons</taxon>
        <taxon>Gunneridae</taxon>
        <taxon>Pentapetalae</taxon>
        <taxon>rosids</taxon>
        <taxon>fabids</taxon>
        <taxon>Malpighiales</taxon>
        <taxon>Euphorbiaceae</taxon>
        <taxon>Crotonoideae</taxon>
        <taxon>Micrandreae</taxon>
        <taxon>Hevea</taxon>
    </lineage>
</organism>
<feature type="domain" description="CN hydrolase" evidence="1">
    <location>
        <begin position="114"/>
        <end position="151"/>
    </location>
</feature>
<reference evidence="2 3" key="1">
    <citation type="journal article" date="2020" name="Mol. Plant">
        <title>The Chromosome-Based Rubber Tree Genome Provides New Insights into Spurge Genome Evolution and Rubber Biosynthesis.</title>
        <authorList>
            <person name="Liu J."/>
            <person name="Shi C."/>
            <person name="Shi C.C."/>
            <person name="Li W."/>
            <person name="Zhang Q.J."/>
            <person name="Zhang Y."/>
            <person name="Li K."/>
            <person name="Lu H.F."/>
            <person name="Shi C."/>
            <person name="Zhu S.T."/>
            <person name="Xiao Z.Y."/>
            <person name="Nan H."/>
            <person name="Yue Y."/>
            <person name="Zhu X.G."/>
            <person name="Wu Y."/>
            <person name="Hong X.N."/>
            <person name="Fan G.Y."/>
            <person name="Tong Y."/>
            <person name="Zhang D."/>
            <person name="Mao C.L."/>
            <person name="Liu Y.L."/>
            <person name="Hao S.J."/>
            <person name="Liu W.Q."/>
            <person name="Lv M.Q."/>
            <person name="Zhang H.B."/>
            <person name="Liu Y."/>
            <person name="Hu-Tang G.R."/>
            <person name="Wang J.P."/>
            <person name="Wang J.H."/>
            <person name="Sun Y.H."/>
            <person name="Ni S.B."/>
            <person name="Chen W.B."/>
            <person name="Zhang X.C."/>
            <person name="Jiao Y.N."/>
            <person name="Eichler E.E."/>
            <person name="Li G.H."/>
            <person name="Liu X."/>
            <person name="Gao L.Z."/>
        </authorList>
    </citation>
    <scope>NUCLEOTIDE SEQUENCE [LARGE SCALE GENOMIC DNA]</scope>
    <source>
        <strain evidence="3">cv. GT1</strain>
        <tissue evidence="2">Leaf</tissue>
    </source>
</reference>
<dbReference type="PANTHER" id="PTHR23088:SF53">
    <property type="entry name" value="OS06G0206000 PROTEIN"/>
    <property type="match status" value="1"/>
</dbReference>
<dbReference type="GO" id="GO:0006541">
    <property type="term" value="P:glutamine metabolic process"/>
    <property type="evidence" value="ECO:0007669"/>
    <property type="project" value="TreeGrafter"/>
</dbReference>